<evidence type="ECO:0000313" key="5">
    <source>
        <dbReference type="Proteomes" id="UP000437931"/>
    </source>
</evidence>
<dbReference type="EMBL" id="WJPN01000007">
    <property type="protein sequence ID" value="MRH00583.1"/>
    <property type="molecule type" value="Genomic_DNA"/>
</dbReference>
<evidence type="ECO:0000313" key="3">
    <source>
        <dbReference type="EMBL" id="MRH00583.1"/>
    </source>
</evidence>
<dbReference type="RefSeq" id="WP_153751375.1">
    <property type="nucleotide sequence ID" value="NZ_WJPM01000007.1"/>
</dbReference>
<dbReference type="EMBL" id="WJPM01000007">
    <property type="protein sequence ID" value="MRH74915.1"/>
    <property type="molecule type" value="Genomic_DNA"/>
</dbReference>
<feature type="region of interest" description="Disordered" evidence="1">
    <location>
        <begin position="15"/>
        <end position="40"/>
    </location>
</feature>
<keyword evidence="2" id="KW-0732">Signal</keyword>
<keyword evidence="5" id="KW-1185">Reference proteome</keyword>
<dbReference type="Proteomes" id="UP000437931">
    <property type="component" value="Unassembled WGS sequence"/>
</dbReference>
<name>A0A6N7Q880_9XANT</name>
<gene>
    <name evidence="3" type="ORF">GIY21_09810</name>
    <name evidence="4" type="ORF">GIY22_09805</name>
</gene>
<evidence type="ECO:0000313" key="4">
    <source>
        <dbReference type="EMBL" id="MRH74915.1"/>
    </source>
</evidence>
<organism evidence="3 6">
    <name type="scientific">Xanthomonas sontii</name>
    <dbReference type="NCBI Taxonomy" id="2650745"/>
    <lineage>
        <taxon>Bacteria</taxon>
        <taxon>Pseudomonadati</taxon>
        <taxon>Pseudomonadota</taxon>
        <taxon>Gammaproteobacteria</taxon>
        <taxon>Lysobacterales</taxon>
        <taxon>Lysobacteraceae</taxon>
        <taxon>Xanthomonas</taxon>
    </lineage>
</organism>
<reference evidence="5 6" key="1">
    <citation type="submission" date="2019-11" db="EMBL/GenBank/DDBJ databases">
        <title>First report of rice panicle blight caused by Xanthomonas sp. in Iran.</title>
        <authorList>
            <person name="Mirghasempour S.A."/>
            <person name="Huang S."/>
            <person name="Brady C.L."/>
            <person name="Studholme D.J."/>
        </authorList>
    </citation>
    <scope>NUCLEOTIDE SEQUENCE [LARGE SCALE GENOMIC DNA]</scope>
    <source>
        <strain evidence="3 6">ASD011</strain>
        <strain evidence="5">SAM114</strain>
    </source>
</reference>
<comment type="caution">
    <text evidence="3">The sequence shown here is derived from an EMBL/GenBank/DDBJ whole genome shotgun (WGS) entry which is preliminary data.</text>
</comment>
<evidence type="ECO:0000313" key="6">
    <source>
        <dbReference type="Proteomes" id="UP000439314"/>
    </source>
</evidence>
<sequence length="211" mass="22257">MLPLLLLLALASPAAPGAVPAPSAATPTPTPTPTDCRAASAVPSDTDVCDPRRGLLHLAYRAGRVVLQLPGRTPAVLETIPHAYAPERIGAERAIRLLPTRLQPYLARDRLLYLSVRRSSPGDGHGYCGAGAEMALTVVDLHGTPSILARVPVSSCLDNIDLDAPDLDDLTPYTVRDGRLRIRFSAYAGHDDAGPVEAVLAPDLHGLTFAP</sequence>
<feature type="chain" id="PRO_5026683479" description="Secreted protein" evidence="2">
    <location>
        <begin position="18"/>
        <end position="211"/>
    </location>
</feature>
<evidence type="ECO:0008006" key="7">
    <source>
        <dbReference type="Google" id="ProtNLM"/>
    </source>
</evidence>
<protein>
    <recommendedName>
        <fullName evidence="7">Secreted protein</fullName>
    </recommendedName>
</protein>
<accession>A0A6N7Q880</accession>
<evidence type="ECO:0000256" key="1">
    <source>
        <dbReference type="SAM" id="MobiDB-lite"/>
    </source>
</evidence>
<proteinExistence type="predicted"/>
<reference evidence="4" key="2">
    <citation type="journal article" date="2020" name="Plant Dis.">
        <title>A Grain Rot of Rice in Iran Caused by a Xanthomonas Strain Closely Related to X. sacchari.</title>
        <authorList>
            <person name="Mirghasempour S.A."/>
            <person name="Huang S."/>
            <person name="Studholme D.J."/>
            <person name="Brady C.L."/>
        </authorList>
    </citation>
    <scope>NUCLEOTIDE SEQUENCE</scope>
    <source>
        <strain evidence="4">SAM114</strain>
    </source>
</reference>
<dbReference type="Proteomes" id="UP000439314">
    <property type="component" value="Unassembled WGS sequence"/>
</dbReference>
<feature type="compositionally biased region" description="Low complexity" evidence="1">
    <location>
        <begin position="15"/>
        <end position="27"/>
    </location>
</feature>
<dbReference type="AlphaFoldDB" id="A0A6N7Q880"/>
<feature type="signal peptide" evidence="2">
    <location>
        <begin position="1"/>
        <end position="17"/>
    </location>
</feature>
<evidence type="ECO:0000256" key="2">
    <source>
        <dbReference type="SAM" id="SignalP"/>
    </source>
</evidence>